<name>A0A7R9HCE2_TIMPO</name>
<protein>
    <submittedName>
        <fullName evidence="1">Uncharacterized protein</fullName>
    </submittedName>
</protein>
<evidence type="ECO:0000313" key="1">
    <source>
        <dbReference type="EMBL" id="CAD7416685.1"/>
    </source>
</evidence>
<dbReference type="Gene3D" id="2.30.30.100">
    <property type="match status" value="1"/>
</dbReference>
<sequence length="71" mass="8005">MCTSSFSQFKLLALKESPKADMCRIGPSSELQVQPSRVQVVKKDRRTETCERHVSQLMVRGEQVALIAILD</sequence>
<proteinExistence type="predicted"/>
<accession>A0A7R9HCE2</accession>
<dbReference type="AlphaFoldDB" id="A0A7R9HCE2"/>
<dbReference type="EMBL" id="OD011676">
    <property type="protein sequence ID" value="CAD7416685.1"/>
    <property type="molecule type" value="Genomic_DNA"/>
</dbReference>
<organism evidence="1">
    <name type="scientific">Timema poppense</name>
    <name type="common">Walking stick</name>
    <dbReference type="NCBI Taxonomy" id="170557"/>
    <lineage>
        <taxon>Eukaryota</taxon>
        <taxon>Metazoa</taxon>
        <taxon>Ecdysozoa</taxon>
        <taxon>Arthropoda</taxon>
        <taxon>Hexapoda</taxon>
        <taxon>Insecta</taxon>
        <taxon>Pterygota</taxon>
        <taxon>Neoptera</taxon>
        <taxon>Polyneoptera</taxon>
        <taxon>Phasmatodea</taxon>
        <taxon>Timematodea</taxon>
        <taxon>Timematoidea</taxon>
        <taxon>Timematidae</taxon>
        <taxon>Timema</taxon>
    </lineage>
</organism>
<reference evidence="1" key="1">
    <citation type="submission" date="2020-11" db="EMBL/GenBank/DDBJ databases">
        <authorList>
            <person name="Tran Van P."/>
        </authorList>
    </citation>
    <scope>NUCLEOTIDE SEQUENCE</scope>
</reference>
<gene>
    <name evidence="1" type="ORF">TPSB3V08_LOCUS11230</name>
</gene>